<evidence type="ECO:0000313" key="7">
    <source>
        <dbReference type="Proteomes" id="UP000749293"/>
    </source>
</evidence>
<dbReference type="PIRSF" id="PIRSF000332">
    <property type="entry name" value="FMO"/>
    <property type="match status" value="1"/>
</dbReference>
<dbReference type="GO" id="GO:0050660">
    <property type="term" value="F:flavin adenine dinucleotide binding"/>
    <property type="evidence" value="ECO:0007669"/>
    <property type="project" value="InterPro"/>
</dbReference>
<evidence type="ECO:0000256" key="1">
    <source>
        <dbReference type="ARBA" id="ARBA00009183"/>
    </source>
</evidence>
<reference evidence="6" key="1">
    <citation type="submission" date="2020-03" db="EMBL/GenBank/DDBJ databases">
        <title>Site-based positive gene gene selection in Geosmithia morbida across the United States reveals a broad range of putative effectors and factors for local host and environmental adapation.</title>
        <authorList>
            <person name="Onufrak A."/>
            <person name="Murdoch R.W."/>
            <person name="Gazis R."/>
            <person name="Huff M."/>
            <person name="Staton M."/>
            <person name="Klingeman W."/>
            <person name="Hadziabdic D."/>
        </authorList>
    </citation>
    <scope>NUCLEOTIDE SEQUENCE</scope>
    <source>
        <strain evidence="6">1262</strain>
    </source>
</reference>
<keyword evidence="2" id="KW-0285">Flavoprotein</keyword>
<evidence type="ECO:0000256" key="5">
    <source>
        <dbReference type="ARBA" id="ARBA00023002"/>
    </source>
</evidence>
<dbReference type="EMBL" id="JAANYQ010000014">
    <property type="protein sequence ID" value="KAF4120882.1"/>
    <property type="molecule type" value="Genomic_DNA"/>
</dbReference>
<dbReference type="Proteomes" id="UP000749293">
    <property type="component" value="Unassembled WGS sequence"/>
</dbReference>
<keyword evidence="6" id="KW-0503">Monooxygenase</keyword>
<dbReference type="GO" id="GO:0004499">
    <property type="term" value="F:N,N-dimethylaniline monooxygenase activity"/>
    <property type="evidence" value="ECO:0007669"/>
    <property type="project" value="InterPro"/>
</dbReference>
<dbReference type="Pfam" id="PF00743">
    <property type="entry name" value="FMO-like"/>
    <property type="match status" value="2"/>
</dbReference>
<proteinExistence type="inferred from homology"/>
<dbReference type="RefSeq" id="XP_035319534.1">
    <property type="nucleotide sequence ID" value="XM_035464348.1"/>
</dbReference>
<dbReference type="SUPFAM" id="SSF51905">
    <property type="entry name" value="FAD/NAD(P)-binding domain"/>
    <property type="match status" value="2"/>
</dbReference>
<dbReference type="InterPro" id="IPR036188">
    <property type="entry name" value="FAD/NAD-bd_sf"/>
</dbReference>
<protein>
    <submittedName>
        <fullName evidence="6">Flavin-binding monooxygenase-like</fullName>
    </submittedName>
</protein>
<dbReference type="GeneID" id="55968598"/>
<keyword evidence="5" id="KW-0560">Oxidoreductase</keyword>
<accession>A0A9P4YQU1</accession>
<keyword evidence="4" id="KW-0521">NADP</keyword>
<comment type="caution">
    <text evidence="6">The sequence shown here is derived from an EMBL/GenBank/DDBJ whole genome shotgun (WGS) entry which is preliminary data.</text>
</comment>
<dbReference type="PANTHER" id="PTHR23023">
    <property type="entry name" value="DIMETHYLANILINE MONOOXYGENASE"/>
    <property type="match status" value="1"/>
</dbReference>
<comment type="similarity">
    <text evidence="1">Belongs to the FMO family.</text>
</comment>
<evidence type="ECO:0000256" key="4">
    <source>
        <dbReference type="ARBA" id="ARBA00022857"/>
    </source>
</evidence>
<dbReference type="InterPro" id="IPR050346">
    <property type="entry name" value="FMO-like"/>
</dbReference>
<name>A0A9P4YQU1_9HYPO</name>
<dbReference type="PRINTS" id="PR00370">
    <property type="entry name" value="FMOXYGENASE"/>
</dbReference>
<dbReference type="AlphaFoldDB" id="A0A9P4YQU1"/>
<dbReference type="InterPro" id="IPR020946">
    <property type="entry name" value="Flavin_mOase-like"/>
</dbReference>
<dbReference type="InterPro" id="IPR000960">
    <property type="entry name" value="Flavin_mOase"/>
</dbReference>
<organism evidence="6 7">
    <name type="scientific">Geosmithia morbida</name>
    <dbReference type="NCBI Taxonomy" id="1094350"/>
    <lineage>
        <taxon>Eukaryota</taxon>
        <taxon>Fungi</taxon>
        <taxon>Dikarya</taxon>
        <taxon>Ascomycota</taxon>
        <taxon>Pezizomycotina</taxon>
        <taxon>Sordariomycetes</taxon>
        <taxon>Hypocreomycetidae</taxon>
        <taxon>Hypocreales</taxon>
        <taxon>Bionectriaceae</taxon>
        <taxon>Geosmithia</taxon>
    </lineage>
</organism>
<evidence type="ECO:0000256" key="2">
    <source>
        <dbReference type="ARBA" id="ARBA00022630"/>
    </source>
</evidence>
<evidence type="ECO:0000256" key="3">
    <source>
        <dbReference type="ARBA" id="ARBA00022827"/>
    </source>
</evidence>
<evidence type="ECO:0000313" key="6">
    <source>
        <dbReference type="EMBL" id="KAF4120882.1"/>
    </source>
</evidence>
<dbReference type="Pfam" id="PF13450">
    <property type="entry name" value="NAD_binding_8"/>
    <property type="match status" value="1"/>
</dbReference>
<sequence length="467" mass="51361">MPPADGEMQPEIESVAVIGAGPCGLAAAKYLVAERKFTKIEIFEQRDTVGGVWAYSPLNIVDNNFTIPRTEPSQDPDTAVKVEGKGAPEFVSPVYESLETNIPHVLMNYSDQKFPDESALFPPHAAVKEYLEAYAASLKPVLSLSTQVLNAAKVNDGTQSRWEIEVLDLVSGTRRKSFFDAIFVASGHYNDPFIPDIAGLADFSKAYPRSKVVVVGNSASGIDLSIQISSVAQRPVVVSEKAASNTTSDENTELKMAPEIVQFVPNGRTLHFSDGTEESNVDSVVFCTGYFYTYPFLRSLSPPVTSTGSHVQHLYEQILYIDDPTIAFIGVPQRIVPFPVAQAQSAWVARIWAGRLTFPPTSQMRAWESETYKDGNMGKSVHNLAFPKDVNYINKLHDWSLAAAKRDGLENDGAGKMPPYWDSKAAWTRERFPLIKAAYRGYGGRKQDLKTIEDLGFIYEGSGGGRL</sequence>
<gene>
    <name evidence="6" type="ORF">GMORB2_2368</name>
</gene>
<dbReference type="Gene3D" id="3.50.50.60">
    <property type="entry name" value="FAD/NAD(P)-binding domain"/>
    <property type="match status" value="2"/>
</dbReference>
<keyword evidence="3" id="KW-0274">FAD</keyword>
<keyword evidence="7" id="KW-1185">Reference proteome</keyword>
<dbReference type="OrthoDB" id="66881at2759"/>
<dbReference type="GO" id="GO:0050661">
    <property type="term" value="F:NADP binding"/>
    <property type="evidence" value="ECO:0007669"/>
    <property type="project" value="InterPro"/>
</dbReference>